<sequence length="386" mass="43220">MAANGQAASAGSRRRKTHNKSRNGCTQCKKRHYKCDELYPICSHCKRLGSDCSLSGSASPADSEVIERQLNIDDLRLLHDWQLGSDTKFSDHNAEESFRQQRGREIELGFQHPYVLHIILAIAALHLTSVNPSESKWYALAISHHGAAIRLARPHIAAASSAHSEAVFNFSCFNSLFAFAEPALRPTNSDPSTPRDYIGDLIDSFRMSRGIRAIIAKDRSLLAEKGAINNPAWSYEHLDIGSNIHQRFPQISTLQALVDEHLEDPPRRAAIKKDIHELFVAKGTLEDTPPDHSSASLIQRWAIGSDKAFLELCDERHPIALVVIAHYAALVNKRANIWFFRRWPELLLQEIGDALRGSRWEQYIEGPRREVQAAGEDSPMGNGEKV</sequence>
<keyword evidence="1" id="KW-0539">Nucleus</keyword>
<dbReference type="Gene3D" id="4.10.240.10">
    <property type="entry name" value="Zn(2)-C6 fungal-type DNA-binding domain"/>
    <property type="match status" value="1"/>
</dbReference>
<dbReference type="SUPFAM" id="SSF57701">
    <property type="entry name" value="Zn2/Cys6 DNA-binding domain"/>
    <property type="match status" value="1"/>
</dbReference>
<dbReference type="Pfam" id="PF11951">
    <property type="entry name" value="Fungal_trans_2"/>
    <property type="match status" value="1"/>
</dbReference>
<dbReference type="InterPro" id="IPR001138">
    <property type="entry name" value="Zn2Cys6_DnaBD"/>
</dbReference>
<dbReference type="GO" id="GO:0008270">
    <property type="term" value="F:zinc ion binding"/>
    <property type="evidence" value="ECO:0007669"/>
    <property type="project" value="InterPro"/>
</dbReference>
<dbReference type="SMART" id="SM00066">
    <property type="entry name" value="GAL4"/>
    <property type="match status" value="1"/>
</dbReference>
<dbReference type="RefSeq" id="XP_069233066.1">
    <property type="nucleotide sequence ID" value="XM_069369755.1"/>
</dbReference>
<dbReference type="PANTHER" id="PTHR47784">
    <property type="entry name" value="STEROL UPTAKE CONTROL PROTEIN 2"/>
    <property type="match status" value="1"/>
</dbReference>
<name>A0AB34L182_9PEZI</name>
<dbReference type="PROSITE" id="PS00463">
    <property type="entry name" value="ZN2_CY6_FUNGAL_1"/>
    <property type="match status" value="1"/>
</dbReference>
<protein>
    <recommendedName>
        <fullName evidence="3">Zn(2)-C6 fungal-type domain-containing protein</fullName>
    </recommendedName>
</protein>
<dbReference type="EMBL" id="JAAQHG020000003">
    <property type="protein sequence ID" value="KAL1589961.1"/>
    <property type="molecule type" value="Genomic_DNA"/>
</dbReference>
<feature type="compositionally biased region" description="Basic residues" evidence="2">
    <location>
        <begin position="12"/>
        <end position="21"/>
    </location>
</feature>
<evidence type="ECO:0000256" key="2">
    <source>
        <dbReference type="SAM" id="MobiDB-lite"/>
    </source>
</evidence>
<accession>A0AB34L182</accession>
<gene>
    <name evidence="4" type="ORF">WHR41_01149</name>
</gene>
<comment type="caution">
    <text evidence="4">The sequence shown here is derived from an EMBL/GenBank/DDBJ whole genome shotgun (WGS) entry which is preliminary data.</text>
</comment>
<reference evidence="4 5" key="1">
    <citation type="journal article" date="2020" name="Microbiol. Resour. Announc.">
        <title>Draft Genome Sequence of a Cladosporium Species Isolated from the Mesophotic Ascidian Didemnum maculosum.</title>
        <authorList>
            <person name="Gioti A."/>
            <person name="Siaperas R."/>
            <person name="Nikolaivits E."/>
            <person name="Le Goff G."/>
            <person name="Ouazzani J."/>
            <person name="Kotoulas G."/>
            <person name="Topakas E."/>
        </authorList>
    </citation>
    <scope>NUCLEOTIDE SEQUENCE [LARGE SCALE GENOMIC DNA]</scope>
    <source>
        <strain evidence="4 5">TM138-S3</strain>
    </source>
</reference>
<feature type="domain" description="Zn(2)-C6 fungal-type" evidence="3">
    <location>
        <begin position="24"/>
        <end position="54"/>
    </location>
</feature>
<dbReference type="Pfam" id="PF00172">
    <property type="entry name" value="Zn_clus"/>
    <property type="match status" value="1"/>
</dbReference>
<evidence type="ECO:0000313" key="5">
    <source>
        <dbReference type="Proteomes" id="UP000803884"/>
    </source>
</evidence>
<keyword evidence="5" id="KW-1185">Reference proteome</keyword>
<proteinExistence type="predicted"/>
<feature type="region of interest" description="Disordered" evidence="2">
    <location>
        <begin position="1"/>
        <end position="25"/>
    </location>
</feature>
<dbReference type="InterPro" id="IPR021858">
    <property type="entry name" value="Fun_TF"/>
</dbReference>
<evidence type="ECO:0000313" key="4">
    <source>
        <dbReference type="EMBL" id="KAL1589961.1"/>
    </source>
</evidence>
<dbReference type="Proteomes" id="UP000803884">
    <property type="component" value="Unassembled WGS sequence"/>
</dbReference>
<dbReference type="AlphaFoldDB" id="A0AB34L182"/>
<dbReference type="InterPro" id="IPR036864">
    <property type="entry name" value="Zn2-C6_fun-type_DNA-bd_sf"/>
</dbReference>
<dbReference type="InterPro" id="IPR053157">
    <property type="entry name" value="Sterol_Uptake_Regulator"/>
</dbReference>
<evidence type="ECO:0000256" key="1">
    <source>
        <dbReference type="ARBA" id="ARBA00023242"/>
    </source>
</evidence>
<dbReference type="CDD" id="cd00067">
    <property type="entry name" value="GAL4"/>
    <property type="match status" value="1"/>
</dbReference>
<organism evidence="4 5">
    <name type="scientific">Cladosporium halotolerans</name>
    <dbReference type="NCBI Taxonomy" id="1052096"/>
    <lineage>
        <taxon>Eukaryota</taxon>
        <taxon>Fungi</taxon>
        <taxon>Dikarya</taxon>
        <taxon>Ascomycota</taxon>
        <taxon>Pezizomycotina</taxon>
        <taxon>Dothideomycetes</taxon>
        <taxon>Dothideomycetidae</taxon>
        <taxon>Cladosporiales</taxon>
        <taxon>Cladosporiaceae</taxon>
        <taxon>Cladosporium</taxon>
    </lineage>
</organism>
<dbReference type="PANTHER" id="PTHR47784:SF5">
    <property type="entry name" value="STEROL UPTAKE CONTROL PROTEIN 2"/>
    <property type="match status" value="1"/>
</dbReference>
<dbReference type="PROSITE" id="PS50048">
    <property type="entry name" value="ZN2_CY6_FUNGAL_2"/>
    <property type="match status" value="1"/>
</dbReference>
<evidence type="ECO:0000259" key="3">
    <source>
        <dbReference type="PROSITE" id="PS50048"/>
    </source>
</evidence>
<dbReference type="GeneID" id="96002593"/>
<dbReference type="GO" id="GO:0001228">
    <property type="term" value="F:DNA-binding transcription activator activity, RNA polymerase II-specific"/>
    <property type="evidence" value="ECO:0007669"/>
    <property type="project" value="TreeGrafter"/>
</dbReference>